<evidence type="ECO:0000256" key="1">
    <source>
        <dbReference type="ARBA" id="ARBA00022741"/>
    </source>
</evidence>
<gene>
    <name evidence="6" type="ORF">KIPB_000567</name>
</gene>
<dbReference type="Gene3D" id="1.10.510.10">
    <property type="entry name" value="Transferase(Phosphotransferase) domain 1"/>
    <property type="match status" value="1"/>
</dbReference>
<dbReference type="InterPro" id="IPR051681">
    <property type="entry name" value="Ser/Thr_Kinases-Pseudokinases"/>
</dbReference>
<evidence type="ECO:0000256" key="4">
    <source>
        <dbReference type="SAM" id="Phobius"/>
    </source>
</evidence>
<organism evidence="6 7">
    <name type="scientific">Kipferlia bialata</name>
    <dbReference type="NCBI Taxonomy" id="797122"/>
    <lineage>
        <taxon>Eukaryota</taxon>
        <taxon>Metamonada</taxon>
        <taxon>Carpediemonas-like organisms</taxon>
        <taxon>Kipferlia</taxon>
    </lineage>
</organism>
<dbReference type="Gene3D" id="2.60.40.10">
    <property type="entry name" value="Immunoglobulins"/>
    <property type="match status" value="1"/>
</dbReference>
<sequence length="2377" mass="250941">MSFMGLKDSSPAIDGVQTLQPSSTANARVGHSVSVDGNWMAIGAPYEDGDNGNVYIYFRSFIGASRADDVWTLHTTLSAVVIPCPSCSTDAPPMFGYSLSLSGTWLAVGAPKGNCYNGVDRAHGVLHMYHLIGDQWEYDCLLTEGCPNSNDLRQGHSVSLLADTLLFAGWQNVWTSHYSNGVWGGPSRVIQGGGSDKYRYYCDVSVSDEWAVVACAEYNRVYTFDVTRLEWVVGDTESSIPMRWPSLGGGHYVNVALDRSNGAPHIVVSQSHESPHSVKVLSYEEENWVISQVLDIDNVETVSILEDVIAVGTDQRVTLLTQNDAGEWATDYSVTPELNSSIGGMSLTPDGLYVGSTYLNLDQQAHVGGVQVMPPPNTPALCMRGTGVDVSLSTVGSGLLHASVGEEVSSTVTLLTTSGTPLLTEMSVLAVYEGVKTVCVWGGASTYTCAMTFTDTDTAEYEVLVGCVSNKEISFQTGDVYVVPGAFDAMETQTHYDTSLSGLAQTVPEVVTTDTPVTLKMEIYDIKGNRILTRPDTDSLQFLTAVYSPVSPTIPVWSGTAAWSHPDKAYVVGGGFSPISLRSIGTHSVTFTDAGDATSTVSMVFPVAQGVPSTVTSTITPLSASAGDTVSVTVVAKDRAGIEIGTGVSAKISLSSPDPATPSVPYTDGVGFQTSLSLPTAAGPQTVCVVFAGDGVVGEPVLYMDFYVFAGTPQEVTFDGSLAVRALDSSETLLLSFTLTDVYGNEYYTGTNTYLYVDSEGDASKALCAYADGSYQMSRSLGALSAGSHAVTVGWGETGSVTGTLEVGNPLSASASTLSLRPAAPQVLQQVSALVSLFDIESTVYPTAVSVSVEYETSTASCLYSIGDHAYVCSMTFRDFDSSSYTVRVAPCIGADPLDFLTGSVSMASSGYDAYQTQLYYLQHSLDTVSSPVVAGIPFRILVKVFDEHGRQIESDLGQTTFTASVSSRIATEDAVWSGPVYWSDSDTAYKSALISIHDITTLGSTYDVAFIDSSGTVDSVAMDFSILPGAPFPATSSATNLDGPVGATQTVTVVVRDLQGNEISDVSARMAYGTPDPLSPTASYTSGVGYQQVVTLPTEVGTHTLFVSLSGGYLDTPTAISFESTTTMGPATTMLVSSQFGILGLPSTVYFSLTDSYGNPDTTQHSAFFYLDALGYSSSVECDVTGSGSDMQYCGEVSFGSLEMVGTHPVSAVLDSGALSTGTLTVSQVVSAVESSVQPASLSVVAGERATVNVVVSDPNSAMFHTEVRTTVICEGIESSCAYVTDPNEGAFYSCLLSFADIATTEYQVYVAPLGTTGGGSLLLTSSVSVTPADTSADGTQEMYTSVLGSVILTEPAVPATGQPFVAMLQAFDQFGNRVVTAPADIEVSVSVYLNTGDEHPLTTTHASWDNTTQTFKTDTLVVHSFGQLLCVFTLKHDGDTESSGDVTLGLLVASGAYSSGVTQTYYRQNSIETRPATATTDEPFSLVFKAFNQFGDLIASNPTDMSLVGSVASPTDEHWTGPLTWLETDSVFATGTLSVTDIGSQHTLTVSVTADDGSTVLADLSVLPGVPSVATSSVSLVDGVAGSTQAVTLVARDAAANTLTSVTARIAFDTPDPNAIAASYTAGIGYSTELTLPTVAGTHTLVASLSGGHLSDTTVELEFPVTVSASSPSTLTLLNEFLVDGQDNTVTFTVADAYGNPVTEGFSGVFFLEDAGLDSSEPCTRETGGDGLYVYSAPVSFGTTTLLGVHNVVAILDGGIRCDGQLSVTRLVSSSHSYVEPSTLELTAGAMGGVRVYPMESAGTPYPNQILVTIHIEGNGFGCSYQSDGPESFYSCTMSASDAASTAYEVRVASVTGGDAGLLTYGALDVSMGEIAAQGTQEAYAAVFDTVSTQPETVSEGEDFVAYLKVYDMYGNRALTEPADITVSASVRLEDTPSDVVAYSSATWDSTFQGYVTDAESPLVVKAFGQCKCVFSISSESLVSNDGEVTLSLSVDASEQDEPDALSQLLDLDALYLIGGGLVVSMVVCIACLICCRRGEQTTKTRRLKPLRSPVKGGGDLENQASAPDIGPVGLTNYTPQTPTGTSSFDIGCLVGRTDVIPLVKLQMVHELGQGAYGKVWLVKWRSEKFAVKLFSRSGMSPAHIKGVVAEYEQTKKLYSAFIVDVQCLVMDADNIGFMMRYLSGGTLHDAIHKPGAPMSWDLRSSLAYQIARGCQYLYSGDPPVEHRDLKPANVLLESDGLRCRISDFGQSKVHDTFKTSTLSPAQGTLSYMAPELFNLRFHYSEKTDVWSFGAILWEMISGFLPFQEQSPLRIPSIICSGGGFPFTEGWIPVDAPTVLVSVAQACLSMDPRERPTFNEIVTSLLDIVSNDFDE</sequence>
<dbReference type="GO" id="GO:0004674">
    <property type="term" value="F:protein serine/threonine kinase activity"/>
    <property type="evidence" value="ECO:0007669"/>
    <property type="project" value="TreeGrafter"/>
</dbReference>
<dbReference type="PROSITE" id="PS00108">
    <property type="entry name" value="PROTEIN_KINASE_ST"/>
    <property type="match status" value="1"/>
</dbReference>
<keyword evidence="1 3" id="KW-0547">Nucleotide-binding</keyword>
<keyword evidence="2 3" id="KW-0067">ATP-binding</keyword>
<keyword evidence="4" id="KW-0812">Transmembrane</keyword>
<dbReference type="GO" id="GO:0005524">
    <property type="term" value="F:ATP binding"/>
    <property type="evidence" value="ECO:0007669"/>
    <property type="project" value="UniProtKB-UniRule"/>
</dbReference>
<dbReference type="PROSITE" id="PS00107">
    <property type="entry name" value="PROTEIN_KINASE_ATP"/>
    <property type="match status" value="1"/>
</dbReference>
<feature type="transmembrane region" description="Helical" evidence="4">
    <location>
        <begin position="2016"/>
        <end position="2038"/>
    </location>
</feature>
<evidence type="ECO:0000313" key="6">
    <source>
        <dbReference type="EMBL" id="GIQ79864.1"/>
    </source>
</evidence>
<feature type="domain" description="Protein kinase" evidence="5">
    <location>
        <begin position="2108"/>
        <end position="2371"/>
    </location>
</feature>
<dbReference type="PANTHER" id="PTHR44329">
    <property type="entry name" value="SERINE/THREONINE-PROTEIN KINASE TNNI3K-RELATED"/>
    <property type="match status" value="1"/>
</dbReference>
<keyword evidence="4" id="KW-0472">Membrane</keyword>
<dbReference type="Proteomes" id="UP000265618">
    <property type="component" value="Unassembled WGS sequence"/>
</dbReference>
<accession>A0A9K3CQR1</accession>
<dbReference type="InterPro" id="IPR011009">
    <property type="entry name" value="Kinase-like_dom_sf"/>
</dbReference>
<reference evidence="6 7" key="1">
    <citation type="journal article" date="2018" name="PLoS ONE">
        <title>The draft genome of Kipferlia bialata reveals reductive genome evolution in fornicate parasites.</title>
        <authorList>
            <person name="Tanifuji G."/>
            <person name="Takabayashi S."/>
            <person name="Kume K."/>
            <person name="Takagi M."/>
            <person name="Nakayama T."/>
            <person name="Kamikawa R."/>
            <person name="Inagaki Y."/>
            <person name="Hashimoto T."/>
        </authorList>
    </citation>
    <scope>NUCLEOTIDE SEQUENCE [LARGE SCALE GENOMIC DNA]</scope>
    <source>
        <strain evidence="6">NY0173</strain>
    </source>
</reference>
<feature type="binding site" evidence="3">
    <location>
        <position position="2135"/>
    </location>
    <ligand>
        <name>ATP</name>
        <dbReference type="ChEBI" id="CHEBI:30616"/>
    </ligand>
</feature>
<dbReference type="PROSITE" id="PS50011">
    <property type="entry name" value="PROTEIN_KINASE_DOM"/>
    <property type="match status" value="1"/>
</dbReference>
<dbReference type="InterPro" id="IPR017441">
    <property type="entry name" value="Protein_kinase_ATP_BS"/>
</dbReference>
<protein>
    <recommendedName>
        <fullName evidence="5">Protein kinase domain-containing protein</fullName>
    </recommendedName>
</protein>
<evidence type="ECO:0000259" key="5">
    <source>
        <dbReference type="PROSITE" id="PS50011"/>
    </source>
</evidence>
<keyword evidence="4" id="KW-1133">Transmembrane helix</keyword>
<dbReference type="InterPro" id="IPR000719">
    <property type="entry name" value="Prot_kinase_dom"/>
</dbReference>
<dbReference type="SUPFAM" id="SSF56112">
    <property type="entry name" value="Protein kinase-like (PK-like)"/>
    <property type="match status" value="1"/>
</dbReference>
<dbReference type="Pfam" id="PF00069">
    <property type="entry name" value="Pkinase"/>
    <property type="match status" value="1"/>
</dbReference>
<name>A0A9K3CQR1_9EUKA</name>
<proteinExistence type="predicted"/>
<evidence type="ECO:0000256" key="3">
    <source>
        <dbReference type="PROSITE-ProRule" id="PRU10141"/>
    </source>
</evidence>
<comment type="caution">
    <text evidence="6">The sequence shown here is derived from an EMBL/GenBank/DDBJ whole genome shotgun (WGS) entry which is preliminary data.</text>
</comment>
<dbReference type="InterPro" id="IPR013783">
    <property type="entry name" value="Ig-like_fold"/>
</dbReference>
<keyword evidence="7" id="KW-1185">Reference proteome</keyword>
<dbReference type="SUPFAM" id="SSF49373">
    <property type="entry name" value="Invasin/intimin cell-adhesion fragments"/>
    <property type="match status" value="1"/>
</dbReference>
<dbReference type="InterPro" id="IPR008271">
    <property type="entry name" value="Ser/Thr_kinase_AS"/>
</dbReference>
<evidence type="ECO:0000313" key="7">
    <source>
        <dbReference type="Proteomes" id="UP000265618"/>
    </source>
</evidence>
<dbReference type="OrthoDB" id="4062651at2759"/>
<dbReference type="Pfam" id="PF14312">
    <property type="entry name" value="FG-GAP_2"/>
    <property type="match status" value="1"/>
</dbReference>
<dbReference type="EMBL" id="BDIP01000068">
    <property type="protein sequence ID" value="GIQ79864.1"/>
    <property type="molecule type" value="Genomic_DNA"/>
</dbReference>
<dbReference type="InterPro" id="IPR013517">
    <property type="entry name" value="FG-GAP"/>
</dbReference>
<dbReference type="InterPro" id="IPR008964">
    <property type="entry name" value="Invasin/intimin_cell_adhesion"/>
</dbReference>
<dbReference type="SMART" id="SM00220">
    <property type="entry name" value="S_TKc"/>
    <property type="match status" value="1"/>
</dbReference>
<evidence type="ECO:0000256" key="2">
    <source>
        <dbReference type="ARBA" id="ARBA00022840"/>
    </source>
</evidence>